<dbReference type="InterPro" id="IPR012341">
    <property type="entry name" value="6hp_glycosidase-like_sf"/>
</dbReference>
<dbReference type="InterPro" id="IPR010819">
    <property type="entry name" value="AGE/CE"/>
</dbReference>
<keyword evidence="4" id="KW-1185">Reference proteome</keyword>
<evidence type="ECO:0000256" key="2">
    <source>
        <dbReference type="ARBA" id="ARBA00023235"/>
    </source>
</evidence>
<dbReference type="InterPro" id="IPR034116">
    <property type="entry name" value="AGE_dom"/>
</dbReference>
<dbReference type="CDD" id="cd00249">
    <property type="entry name" value="AGE"/>
    <property type="match status" value="1"/>
</dbReference>
<dbReference type="SUPFAM" id="SSF48208">
    <property type="entry name" value="Six-hairpin glycosidases"/>
    <property type="match status" value="1"/>
</dbReference>
<sequence length="420" mass="48522">MKPKVNTLVAPPRWIKRPYHREWLWQQANNLFDYFQYRSINPKGGFYEFDVDGKPLQADNPTRGIHTTTRMIHCMAIGHLLGRPGCDDLLNHGMNYLWEHHRDQKNGGYFWQINDDGPLGEPTKQAYGHAFVLLAASSAKFAGHPLADAMIADVTEVIKERFWEDKYGAVAEEFHTDWTPVPGYRGQNCNMHMTEALMEAYEVTGNVEYLTMAKSIAELIINTHAKACDYRVPEHFTENWQVDYSYSGNEMFRPAGTTPGHWLEWTKLLLQLHTLTGRSHAWMPKAAQELFKSAFKYGWDFEKKGIFYTLDWNNEPANRSKLWWPHCEGIGATHFLTQHFGDNMHMLAYRRQWSFVASHLLDHEKGGWHEELTDDLAPAHTIFPGKSDIYHALQACLIPLYPALGSVPEMIYRDVKHDLA</sequence>
<keyword evidence="2" id="KW-0413">Isomerase</keyword>
<dbReference type="GO" id="GO:0016853">
    <property type="term" value="F:isomerase activity"/>
    <property type="evidence" value="ECO:0007669"/>
    <property type="project" value="UniProtKB-KW"/>
</dbReference>
<gene>
    <name evidence="3" type="ORF">EDC90_102111</name>
</gene>
<evidence type="ECO:0000256" key="1">
    <source>
        <dbReference type="ARBA" id="ARBA00008558"/>
    </source>
</evidence>
<comment type="similarity">
    <text evidence="1">Belongs to the N-acylglucosamine 2-epimerase family.</text>
</comment>
<dbReference type="PANTHER" id="PTHR15108">
    <property type="entry name" value="N-ACYLGLUCOSAMINE-2-EPIMERASE"/>
    <property type="match status" value="1"/>
</dbReference>
<protein>
    <submittedName>
        <fullName evidence="3">Mannose/cellobiose epimerase-like protein (N-acyl-D-glucosamine 2-epimerase family)</fullName>
    </submittedName>
</protein>
<dbReference type="GO" id="GO:0005975">
    <property type="term" value="P:carbohydrate metabolic process"/>
    <property type="evidence" value="ECO:0007669"/>
    <property type="project" value="InterPro"/>
</dbReference>
<dbReference type="EMBL" id="SMAR01000021">
    <property type="protein sequence ID" value="TCT36410.1"/>
    <property type="molecule type" value="Genomic_DNA"/>
</dbReference>
<evidence type="ECO:0000313" key="4">
    <source>
        <dbReference type="Proteomes" id="UP000295097"/>
    </source>
</evidence>
<dbReference type="AlphaFoldDB" id="A0A4R3NLR7"/>
<comment type="caution">
    <text evidence="3">The sequence shown here is derived from an EMBL/GenBank/DDBJ whole genome shotgun (WGS) entry which is preliminary data.</text>
</comment>
<dbReference type="InterPro" id="IPR008928">
    <property type="entry name" value="6-hairpin_glycosidase_sf"/>
</dbReference>
<dbReference type="RefSeq" id="WP_132312440.1">
    <property type="nucleotide sequence ID" value="NZ_SMAR01000021.1"/>
</dbReference>
<dbReference type="Proteomes" id="UP000295097">
    <property type="component" value="Unassembled WGS sequence"/>
</dbReference>
<dbReference type="Pfam" id="PF07221">
    <property type="entry name" value="GlcNAc_2-epim"/>
    <property type="match status" value="1"/>
</dbReference>
<organism evidence="3 4">
    <name type="scientific">Martelella mediterranea</name>
    <dbReference type="NCBI Taxonomy" id="293089"/>
    <lineage>
        <taxon>Bacteria</taxon>
        <taxon>Pseudomonadati</taxon>
        <taxon>Pseudomonadota</taxon>
        <taxon>Alphaproteobacteria</taxon>
        <taxon>Hyphomicrobiales</taxon>
        <taxon>Aurantimonadaceae</taxon>
        <taxon>Martelella</taxon>
    </lineage>
</organism>
<name>A0A4R3NLR7_9HYPH</name>
<evidence type="ECO:0000313" key="3">
    <source>
        <dbReference type="EMBL" id="TCT36410.1"/>
    </source>
</evidence>
<proteinExistence type="inferred from homology"/>
<dbReference type="Gene3D" id="1.50.10.10">
    <property type="match status" value="1"/>
</dbReference>
<dbReference type="OrthoDB" id="9806359at2"/>
<reference evidence="3 4" key="1">
    <citation type="submission" date="2019-03" db="EMBL/GenBank/DDBJ databases">
        <title>Freshwater and sediment microbial communities from various areas in North America, analyzing microbe dynamics in response to fracking.</title>
        <authorList>
            <person name="Lamendella R."/>
        </authorList>
    </citation>
    <scope>NUCLEOTIDE SEQUENCE [LARGE SCALE GENOMIC DNA]</scope>
    <source>
        <strain evidence="3 4">175.2</strain>
    </source>
</reference>
<accession>A0A4R3NLR7</accession>